<evidence type="ECO:0000313" key="12">
    <source>
        <dbReference type="Proteomes" id="UP000067476"/>
    </source>
</evidence>
<evidence type="ECO:0000313" key="11">
    <source>
        <dbReference type="EMBL" id="AKX34094.1"/>
    </source>
</evidence>
<comment type="similarity">
    <text evidence="2">Belongs to the ABC transporter superfamily.</text>
</comment>
<dbReference type="OrthoDB" id="9763744at2"/>
<comment type="subcellular location">
    <subcellularLocation>
        <location evidence="1">Cell membrane</location>
        <topology evidence="1">Multi-pass membrane protein</topology>
    </subcellularLocation>
</comment>
<dbReference type="GO" id="GO:0016887">
    <property type="term" value="F:ATP hydrolysis activity"/>
    <property type="evidence" value="ECO:0007669"/>
    <property type="project" value="InterPro"/>
</dbReference>
<keyword evidence="6 8" id="KW-1133">Transmembrane helix</keyword>
<dbReference type="PANTHER" id="PTHR24221:SF654">
    <property type="entry name" value="ATP-BINDING CASSETTE SUB-FAMILY B MEMBER 6"/>
    <property type="match status" value="1"/>
</dbReference>
<feature type="transmembrane region" description="Helical" evidence="8">
    <location>
        <begin position="40"/>
        <end position="63"/>
    </location>
</feature>
<evidence type="ECO:0000256" key="4">
    <source>
        <dbReference type="ARBA" id="ARBA00022741"/>
    </source>
</evidence>
<dbReference type="STRING" id="216942.SLITO_v1c04410"/>
<dbReference type="InterPro" id="IPR003439">
    <property type="entry name" value="ABC_transporter-like_ATP-bd"/>
</dbReference>
<organism evidence="11 12">
    <name type="scientific">Spiroplasma litorale</name>
    <dbReference type="NCBI Taxonomy" id="216942"/>
    <lineage>
        <taxon>Bacteria</taxon>
        <taxon>Bacillati</taxon>
        <taxon>Mycoplasmatota</taxon>
        <taxon>Mollicutes</taxon>
        <taxon>Entomoplasmatales</taxon>
        <taxon>Spiroplasmataceae</taxon>
        <taxon>Spiroplasma</taxon>
    </lineage>
</organism>
<dbReference type="RefSeq" id="WP_075058187.1">
    <property type="nucleotide sequence ID" value="NZ_CP012357.1"/>
</dbReference>
<dbReference type="PROSITE" id="PS00211">
    <property type="entry name" value="ABC_TRANSPORTER_1"/>
    <property type="match status" value="1"/>
</dbReference>
<evidence type="ECO:0000256" key="5">
    <source>
        <dbReference type="ARBA" id="ARBA00022840"/>
    </source>
</evidence>
<dbReference type="Pfam" id="PF00664">
    <property type="entry name" value="ABC_membrane"/>
    <property type="match status" value="1"/>
</dbReference>
<feature type="domain" description="ABC transmembrane type-1" evidence="10">
    <location>
        <begin position="44"/>
        <end position="295"/>
    </location>
</feature>
<feature type="transmembrane region" description="Helical" evidence="8">
    <location>
        <begin position="277"/>
        <end position="301"/>
    </location>
</feature>
<evidence type="ECO:0000259" key="9">
    <source>
        <dbReference type="PROSITE" id="PS50893"/>
    </source>
</evidence>
<reference evidence="11 12" key="1">
    <citation type="journal article" date="2015" name="Genome Announc.">
        <title>Complete Genome Sequence of Spiroplasma litorale TN-1T (DSM 21781), a Bacterium Isolated from a Green-Eyed Horsefly (Tabanus nigrovittatus).</title>
        <authorList>
            <person name="Lo W.S."/>
            <person name="Lai Y.C."/>
            <person name="Lien Y.W."/>
            <person name="Wang T.H."/>
            <person name="Kuo C.H."/>
        </authorList>
    </citation>
    <scope>NUCLEOTIDE SEQUENCE [LARGE SCALE GENOMIC DNA]</scope>
    <source>
        <strain evidence="11 12">TN-1</strain>
    </source>
</reference>
<feature type="transmembrane region" description="Helical" evidence="8">
    <location>
        <begin position="94"/>
        <end position="111"/>
    </location>
</feature>
<gene>
    <name evidence="11" type="ORF">SLITO_v1c04410</name>
</gene>
<keyword evidence="5 11" id="KW-0067">ATP-binding</keyword>
<dbReference type="GO" id="GO:0005524">
    <property type="term" value="F:ATP binding"/>
    <property type="evidence" value="ECO:0007669"/>
    <property type="project" value="UniProtKB-KW"/>
</dbReference>
<protein>
    <submittedName>
        <fullName evidence="11">ABC transporter ATP-binding protein</fullName>
    </submittedName>
</protein>
<dbReference type="AlphaFoldDB" id="A0A0K1W192"/>
<dbReference type="FunFam" id="3.40.50.300:FF:000218">
    <property type="entry name" value="Multidrug ABC transporter ATP-binding protein"/>
    <property type="match status" value="1"/>
</dbReference>
<name>A0A0K1W192_9MOLU</name>
<feature type="transmembrane region" description="Helical" evidence="8">
    <location>
        <begin position="168"/>
        <end position="188"/>
    </location>
</feature>
<keyword evidence="3 8" id="KW-0812">Transmembrane</keyword>
<dbReference type="InterPro" id="IPR027417">
    <property type="entry name" value="P-loop_NTPase"/>
</dbReference>
<evidence type="ECO:0000256" key="8">
    <source>
        <dbReference type="SAM" id="Phobius"/>
    </source>
</evidence>
<dbReference type="InterPro" id="IPR003593">
    <property type="entry name" value="AAA+_ATPase"/>
</dbReference>
<proteinExistence type="inferred from homology"/>
<dbReference type="Proteomes" id="UP000067476">
    <property type="component" value="Chromosome"/>
</dbReference>
<dbReference type="CDD" id="cd07346">
    <property type="entry name" value="ABC_6TM_exporters"/>
    <property type="match status" value="1"/>
</dbReference>
<feature type="transmembrane region" description="Helical" evidence="8">
    <location>
        <begin position="307"/>
        <end position="330"/>
    </location>
</feature>
<evidence type="ECO:0000259" key="10">
    <source>
        <dbReference type="PROSITE" id="PS50929"/>
    </source>
</evidence>
<dbReference type="GO" id="GO:0005886">
    <property type="term" value="C:plasma membrane"/>
    <property type="evidence" value="ECO:0007669"/>
    <property type="project" value="UniProtKB-SubCell"/>
</dbReference>
<dbReference type="Pfam" id="PF00005">
    <property type="entry name" value="ABC_tran"/>
    <property type="match status" value="1"/>
</dbReference>
<dbReference type="CDD" id="cd03249">
    <property type="entry name" value="ABC_MTABC3_MDL1_MDL2"/>
    <property type="match status" value="1"/>
</dbReference>
<feature type="domain" description="ABC transporter" evidence="9">
    <location>
        <begin position="375"/>
        <end position="613"/>
    </location>
</feature>
<dbReference type="InterPro" id="IPR011527">
    <property type="entry name" value="ABC1_TM_dom"/>
</dbReference>
<dbReference type="PROSITE" id="PS50929">
    <property type="entry name" value="ABC_TM1F"/>
    <property type="match status" value="1"/>
</dbReference>
<dbReference type="SMART" id="SM00382">
    <property type="entry name" value="AAA"/>
    <property type="match status" value="1"/>
</dbReference>
<evidence type="ECO:0000256" key="3">
    <source>
        <dbReference type="ARBA" id="ARBA00022692"/>
    </source>
</evidence>
<evidence type="ECO:0000256" key="7">
    <source>
        <dbReference type="ARBA" id="ARBA00023136"/>
    </source>
</evidence>
<dbReference type="GO" id="GO:0034040">
    <property type="term" value="F:ATPase-coupled lipid transmembrane transporter activity"/>
    <property type="evidence" value="ECO:0007669"/>
    <property type="project" value="TreeGrafter"/>
</dbReference>
<dbReference type="InterPro" id="IPR039421">
    <property type="entry name" value="Type_1_exporter"/>
</dbReference>
<sequence>MNTQIYEEKAKAEIAQKILEEHKQHGYLWLLFSYLKHHPWTATIIFVLSALGSGLAVSIPLLMQQTLLCISNLRDDGKDTTTTFIIWQFTWKDWIYLQLAVYVALAILVFTRNITVGKLGRDIEIHLRNETLKALMMQDISYYSTQKIGEILTKLGADTWLIGEQTRVIPTMLLMAVFNFIGSAIVLLTVDWKLGLIATGFISFGLISMIFFLKRVGKWVGKLRTTITFVNGDITDRIGSIRLIKASGTEKYEKNRFKEIHGEFYDTVKKFFRRLSFVMTGAFTTVMALQLVVLLSAYGFYYDQIPHLIIISTTFIAGLGTMTSPIYLLLRSAFGYMMANECTKRVYQITTSKPKFDSHYYKGQGKYLQSINKDIVFNGVSFNYPEKPHVNVLPKFDFTFEKGKSYAFVGETGSGKSSIAKLLLRFYDPTEGVILINGEDDLKDLHLKSYLDLIGYVEQEPQIMFGTVKENIMYTNPEATDEEVIAAAKKANLHKLVMSWPNQYNTILGERGFMLSGGQKQRLVIARMFLKNPEVLILDEATSALDNIVEKEIQVELDKLMKNRTSISIAHRLSTIKNCDQIIVLARGQGVVQKGTFNELKNKPGHFKNLYDAGLMKEEKQNNN</sequence>
<keyword evidence="12" id="KW-1185">Reference proteome</keyword>
<evidence type="ECO:0000256" key="1">
    <source>
        <dbReference type="ARBA" id="ARBA00004651"/>
    </source>
</evidence>
<keyword evidence="4" id="KW-0547">Nucleotide-binding</keyword>
<dbReference type="PANTHER" id="PTHR24221">
    <property type="entry name" value="ATP-BINDING CASSETTE SUB-FAMILY B"/>
    <property type="match status" value="1"/>
</dbReference>
<evidence type="ECO:0000256" key="2">
    <source>
        <dbReference type="ARBA" id="ARBA00005417"/>
    </source>
</evidence>
<dbReference type="PATRIC" id="fig|216942.3.peg.444"/>
<dbReference type="SUPFAM" id="SSF90123">
    <property type="entry name" value="ABC transporter transmembrane region"/>
    <property type="match status" value="1"/>
</dbReference>
<dbReference type="InterPro" id="IPR036640">
    <property type="entry name" value="ABC1_TM_sf"/>
</dbReference>
<dbReference type="Gene3D" id="1.20.1560.10">
    <property type="entry name" value="ABC transporter type 1, transmembrane domain"/>
    <property type="match status" value="1"/>
</dbReference>
<dbReference type="SUPFAM" id="SSF52540">
    <property type="entry name" value="P-loop containing nucleoside triphosphate hydrolases"/>
    <property type="match status" value="1"/>
</dbReference>
<dbReference type="GO" id="GO:0140359">
    <property type="term" value="F:ABC-type transporter activity"/>
    <property type="evidence" value="ECO:0007669"/>
    <property type="project" value="InterPro"/>
</dbReference>
<keyword evidence="7 8" id="KW-0472">Membrane</keyword>
<evidence type="ECO:0000256" key="6">
    <source>
        <dbReference type="ARBA" id="ARBA00022989"/>
    </source>
</evidence>
<feature type="transmembrane region" description="Helical" evidence="8">
    <location>
        <begin position="194"/>
        <end position="213"/>
    </location>
</feature>
<accession>A0A0K1W192</accession>
<dbReference type="EMBL" id="CP012357">
    <property type="protein sequence ID" value="AKX34094.1"/>
    <property type="molecule type" value="Genomic_DNA"/>
</dbReference>
<dbReference type="InterPro" id="IPR017871">
    <property type="entry name" value="ABC_transporter-like_CS"/>
</dbReference>
<dbReference type="PROSITE" id="PS50893">
    <property type="entry name" value="ABC_TRANSPORTER_2"/>
    <property type="match status" value="1"/>
</dbReference>
<dbReference type="KEGG" id="sll:SLITO_v1c04410"/>
<dbReference type="Gene3D" id="3.40.50.300">
    <property type="entry name" value="P-loop containing nucleotide triphosphate hydrolases"/>
    <property type="match status" value="1"/>
</dbReference>